<gene>
    <name evidence="6" type="ORF">PENFLA_c005G01641</name>
</gene>
<dbReference type="CDD" id="cd05260">
    <property type="entry name" value="GDP_MD_SDR_e"/>
    <property type="match status" value="1"/>
</dbReference>
<dbReference type="Pfam" id="PF16363">
    <property type="entry name" value="GDP_Man_Dehyd"/>
    <property type="match status" value="1"/>
</dbReference>
<name>A0A1V6TQY1_9EURO</name>
<evidence type="ECO:0000259" key="5">
    <source>
        <dbReference type="Pfam" id="PF16363"/>
    </source>
</evidence>
<comment type="cofactor">
    <cofactor evidence="1">
        <name>NADP(+)</name>
        <dbReference type="ChEBI" id="CHEBI:58349"/>
    </cofactor>
</comment>
<evidence type="ECO:0000313" key="7">
    <source>
        <dbReference type="Proteomes" id="UP000191342"/>
    </source>
</evidence>
<dbReference type="EMBL" id="MLQL01000005">
    <property type="protein sequence ID" value="OQE27973.1"/>
    <property type="molecule type" value="Genomic_DNA"/>
</dbReference>
<dbReference type="Gene3D" id="3.40.50.720">
    <property type="entry name" value="NAD(P)-binding Rossmann-like Domain"/>
    <property type="match status" value="1"/>
</dbReference>
<dbReference type="FunFam" id="3.40.50.720:FF:000924">
    <property type="entry name" value="GDP-mannose 4,6 dehydratase"/>
    <property type="match status" value="1"/>
</dbReference>
<evidence type="ECO:0000256" key="4">
    <source>
        <dbReference type="ARBA" id="ARBA00023239"/>
    </source>
</evidence>
<evidence type="ECO:0000313" key="6">
    <source>
        <dbReference type="EMBL" id="OQE27973.1"/>
    </source>
</evidence>
<dbReference type="InterPro" id="IPR016040">
    <property type="entry name" value="NAD(P)-bd_dom"/>
</dbReference>
<reference evidence="7" key="1">
    <citation type="journal article" date="2017" name="Nat. Microbiol.">
        <title>Global analysis of biosynthetic gene clusters reveals vast potential of secondary metabolite production in Penicillium species.</title>
        <authorList>
            <person name="Nielsen J.C."/>
            <person name="Grijseels S."/>
            <person name="Prigent S."/>
            <person name="Ji B."/>
            <person name="Dainat J."/>
            <person name="Nielsen K.F."/>
            <person name="Frisvad J.C."/>
            <person name="Workman M."/>
            <person name="Nielsen J."/>
        </authorList>
    </citation>
    <scope>NUCLEOTIDE SEQUENCE [LARGE SCALE GENOMIC DNA]</scope>
    <source>
        <strain evidence="7">IBT 14082</strain>
    </source>
</reference>
<dbReference type="EC" id="4.2.1.47" evidence="3"/>
<dbReference type="Proteomes" id="UP000191342">
    <property type="component" value="Unassembled WGS sequence"/>
</dbReference>
<dbReference type="SUPFAM" id="SSF51735">
    <property type="entry name" value="NAD(P)-binding Rossmann-fold domains"/>
    <property type="match status" value="1"/>
</dbReference>
<feature type="domain" description="NAD(P)-binding" evidence="5">
    <location>
        <begin position="44"/>
        <end position="375"/>
    </location>
</feature>
<accession>A0A1V6TQY1</accession>
<dbReference type="PANTHER" id="PTHR43715">
    <property type="entry name" value="GDP-MANNOSE 4,6-DEHYDRATASE"/>
    <property type="match status" value="1"/>
</dbReference>
<dbReference type="STRING" id="254877.A0A1V6TQY1"/>
<dbReference type="Gene3D" id="3.90.25.10">
    <property type="entry name" value="UDP-galactose 4-epimerase, domain 1"/>
    <property type="match status" value="1"/>
</dbReference>
<dbReference type="GO" id="GO:0008446">
    <property type="term" value="F:GDP-mannose 4,6-dehydratase activity"/>
    <property type="evidence" value="ECO:0007669"/>
    <property type="project" value="UniProtKB-EC"/>
</dbReference>
<dbReference type="GO" id="GO:0042351">
    <property type="term" value="P:'de novo' GDP-L-fucose biosynthetic process"/>
    <property type="evidence" value="ECO:0007669"/>
    <property type="project" value="TreeGrafter"/>
</dbReference>
<sequence>MKTDAGAVVGQMAVPMLPNDTAAEVFVKALVVADIVLDKSLPAIVGIGGQDGSYLCEILLQNEYTVHGILRPRTTNDYIPIAVSSVLAAAKKNPNKVILHYGDIMDPYFLLGLFKEHAYDEVYHLAAQSHVGTSFKVQLYTCDVNALGTLRLIQTILTLGLEKKTKFYNACSSEMFGQTKNRYQNESTPLAPVSPYAAAKAFSYWITSSARITHGLFAVNGILFNHESPRRGLDFVTRKITFGVAEIHLGLQSCLHLGNLNARRDWGHARDYMRGVLDMMRQDAPDDYVLATGETRSVRDFVEIAFQIVGMQLQWKGSGNEEIGVDSRTGEVRVRIDPDLYRPAEVSYLRGCAEKAAMCLKWQPQVSFEELVKEMVEADKALIQGEPAKFWVTSKL</sequence>
<proteinExistence type="inferred from homology"/>
<dbReference type="NCBIfam" id="TIGR01472">
    <property type="entry name" value="gmd"/>
    <property type="match status" value="1"/>
</dbReference>
<dbReference type="InterPro" id="IPR036291">
    <property type="entry name" value="NAD(P)-bd_dom_sf"/>
</dbReference>
<evidence type="ECO:0000256" key="2">
    <source>
        <dbReference type="ARBA" id="ARBA00009263"/>
    </source>
</evidence>
<dbReference type="InterPro" id="IPR006368">
    <property type="entry name" value="GDP_Man_deHydtase"/>
</dbReference>
<evidence type="ECO:0000256" key="3">
    <source>
        <dbReference type="ARBA" id="ARBA00011989"/>
    </source>
</evidence>
<evidence type="ECO:0000256" key="1">
    <source>
        <dbReference type="ARBA" id="ARBA00001937"/>
    </source>
</evidence>
<dbReference type="AlphaFoldDB" id="A0A1V6TQY1"/>
<dbReference type="OrthoDB" id="331544at2759"/>
<keyword evidence="7" id="KW-1185">Reference proteome</keyword>
<protein>
    <recommendedName>
        <fullName evidence="3">GDP-mannose 4,6-dehydratase</fullName>
        <ecNumber evidence="3">4.2.1.47</ecNumber>
    </recommendedName>
</protein>
<comment type="similarity">
    <text evidence="2">Belongs to the NAD(P)-dependent epimerase/dehydratase family. GDP-mannose 4,6-dehydratase subfamily.</text>
</comment>
<keyword evidence="4" id="KW-0456">Lyase</keyword>
<comment type="caution">
    <text evidence="6">The sequence shown here is derived from an EMBL/GenBank/DDBJ whole genome shotgun (WGS) entry which is preliminary data.</text>
</comment>
<organism evidence="6 7">
    <name type="scientific">Penicillium flavigenum</name>
    <dbReference type="NCBI Taxonomy" id="254877"/>
    <lineage>
        <taxon>Eukaryota</taxon>
        <taxon>Fungi</taxon>
        <taxon>Dikarya</taxon>
        <taxon>Ascomycota</taxon>
        <taxon>Pezizomycotina</taxon>
        <taxon>Eurotiomycetes</taxon>
        <taxon>Eurotiomycetidae</taxon>
        <taxon>Eurotiales</taxon>
        <taxon>Aspergillaceae</taxon>
        <taxon>Penicillium</taxon>
    </lineage>
</organism>
<dbReference type="PANTHER" id="PTHR43715:SF1">
    <property type="entry name" value="GDP-MANNOSE 4,6 DEHYDRATASE"/>
    <property type="match status" value="1"/>
</dbReference>